<dbReference type="RefSeq" id="WP_010109549.1">
    <property type="nucleotide sequence ID" value="NZ_CADEQG010000009.1"/>
</dbReference>
<dbReference type="GeneID" id="60552718"/>
<dbReference type="Proteomes" id="UP000029424">
    <property type="component" value="Chromosome 2"/>
</dbReference>
<evidence type="ECO:0000313" key="2">
    <source>
        <dbReference type="Proteomes" id="UP000029424"/>
    </source>
</evidence>
<dbReference type="AlphaFoldDB" id="A0AAI8BAS7"/>
<protein>
    <submittedName>
        <fullName evidence="1">Uncharacterized protein</fullName>
    </submittedName>
</protein>
<gene>
    <name evidence="1" type="ORF">DM82_5699</name>
</gene>
<evidence type="ECO:0000313" key="1">
    <source>
        <dbReference type="EMBL" id="AIO68710.1"/>
    </source>
</evidence>
<organism evidence="1 2">
    <name type="scientific">Burkholderia oklahomensis</name>
    <dbReference type="NCBI Taxonomy" id="342113"/>
    <lineage>
        <taxon>Bacteria</taxon>
        <taxon>Pseudomonadati</taxon>
        <taxon>Pseudomonadota</taxon>
        <taxon>Betaproteobacteria</taxon>
        <taxon>Burkholderiales</taxon>
        <taxon>Burkholderiaceae</taxon>
        <taxon>Burkholderia</taxon>
        <taxon>pseudomallei group</taxon>
    </lineage>
</organism>
<name>A0AAI8BAS7_9BURK</name>
<dbReference type="KEGG" id="bok:DM82_5699"/>
<dbReference type="EMBL" id="CP008727">
    <property type="protein sequence ID" value="AIO68710.1"/>
    <property type="molecule type" value="Genomic_DNA"/>
</dbReference>
<accession>A0AAI8BAS7</accession>
<proteinExistence type="predicted"/>
<sequence>MPFAGWLHTVLAVPNFQHDIDIGSVYRICMSVGSVIAELIESMYASYGSVTQEKFAR</sequence>
<reference evidence="1 2" key="1">
    <citation type="submission" date="2014-06" db="EMBL/GenBank/DDBJ databases">
        <authorList>
            <person name="Bishop-Lilly K.A."/>
            <person name="Broomall S.M."/>
            <person name="Chain P.S."/>
            <person name="Chertkov O."/>
            <person name="Coyne S.R."/>
            <person name="Daligault H.E."/>
            <person name="Davenport K.W."/>
            <person name="Erkkila T."/>
            <person name="Frey K.G."/>
            <person name="Gibbons H.S."/>
            <person name="Gu W."/>
            <person name="Jaissle J."/>
            <person name="Johnson S.L."/>
            <person name="Koroleva G.I."/>
            <person name="Ladner J.T."/>
            <person name="Lo C.-C."/>
            <person name="Minogue T.D."/>
            <person name="Munk C."/>
            <person name="Palacios G.F."/>
            <person name="Redden C.L."/>
            <person name="Rosenzweig C.N."/>
            <person name="Scholz M.B."/>
            <person name="Teshima H."/>
            <person name="Xu Y."/>
        </authorList>
    </citation>
    <scope>NUCLEOTIDE SEQUENCE [LARGE SCALE GENOMIC DNA]</scope>
    <source>
        <strain evidence="1 2">EO147</strain>
    </source>
</reference>
<keyword evidence="2" id="KW-1185">Reference proteome</keyword>